<dbReference type="Pfam" id="PF13426">
    <property type="entry name" value="PAS_9"/>
    <property type="match status" value="1"/>
</dbReference>
<dbReference type="SUPFAM" id="SSF55073">
    <property type="entry name" value="Nucleotide cyclase"/>
    <property type="match status" value="1"/>
</dbReference>
<dbReference type="FunFam" id="3.20.20.450:FF:000001">
    <property type="entry name" value="Cyclic di-GMP phosphodiesterase yahA"/>
    <property type="match status" value="1"/>
</dbReference>
<dbReference type="STRING" id="1601833.SAMN05518684_105163"/>
<evidence type="ECO:0000259" key="2">
    <source>
        <dbReference type="PROSITE" id="PS50887"/>
    </source>
</evidence>
<name>A0A1H9T7A0_9BACI</name>
<dbReference type="NCBIfam" id="TIGR00229">
    <property type="entry name" value="sensory_box"/>
    <property type="match status" value="1"/>
</dbReference>
<dbReference type="PANTHER" id="PTHR44757">
    <property type="entry name" value="DIGUANYLATE CYCLASE DGCP"/>
    <property type="match status" value="1"/>
</dbReference>
<dbReference type="PROSITE" id="PS50883">
    <property type="entry name" value="EAL"/>
    <property type="match status" value="1"/>
</dbReference>
<dbReference type="InterPro" id="IPR052155">
    <property type="entry name" value="Biofilm_reg_signaling"/>
</dbReference>
<dbReference type="OrthoDB" id="9759607at2"/>
<dbReference type="InterPro" id="IPR000160">
    <property type="entry name" value="GGDEF_dom"/>
</dbReference>
<dbReference type="CDD" id="cd01949">
    <property type="entry name" value="GGDEF"/>
    <property type="match status" value="1"/>
</dbReference>
<keyword evidence="4" id="KW-1185">Reference proteome</keyword>
<evidence type="ECO:0000313" key="4">
    <source>
        <dbReference type="Proteomes" id="UP000198571"/>
    </source>
</evidence>
<dbReference type="Pfam" id="PF00990">
    <property type="entry name" value="GGDEF"/>
    <property type="match status" value="1"/>
</dbReference>
<dbReference type="Gene3D" id="3.30.70.270">
    <property type="match status" value="1"/>
</dbReference>
<gene>
    <name evidence="3" type="ORF">SAMN05518684_105163</name>
</gene>
<dbReference type="EMBL" id="FOGT01000005">
    <property type="protein sequence ID" value="SER93135.1"/>
    <property type="molecule type" value="Genomic_DNA"/>
</dbReference>
<dbReference type="InterPro" id="IPR000014">
    <property type="entry name" value="PAS"/>
</dbReference>
<organism evidence="3 4">
    <name type="scientific">Salipaludibacillus aurantiacus</name>
    <dbReference type="NCBI Taxonomy" id="1601833"/>
    <lineage>
        <taxon>Bacteria</taxon>
        <taxon>Bacillati</taxon>
        <taxon>Bacillota</taxon>
        <taxon>Bacilli</taxon>
        <taxon>Bacillales</taxon>
        <taxon>Bacillaceae</taxon>
    </lineage>
</organism>
<dbReference type="InterPro" id="IPR001633">
    <property type="entry name" value="EAL_dom"/>
</dbReference>
<feature type="domain" description="EAL" evidence="1">
    <location>
        <begin position="340"/>
        <end position="593"/>
    </location>
</feature>
<dbReference type="Pfam" id="PF00563">
    <property type="entry name" value="EAL"/>
    <property type="match status" value="1"/>
</dbReference>
<dbReference type="InterPro" id="IPR043128">
    <property type="entry name" value="Rev_trsase/Diguanyl_cyclase"/>
</dbReference>
<protein>
    <submittedName>
        <fullName evidence="3">PAS domain S-box-containing protein/diguanylate cyclase (GGDEF) domain-containing protein</fullName>
    </submittedName>
</protein>
<feature type="domain" description="GGDEF" evidence="2">
    <location>
        <begin position="198"/>
        <end position="331"/>
    </location>
</feature>
<dbReference type="PROSITE" id="PS50887">
    <property type="entry name" value="GGDEF"/>
    <property type="match status" value="1"/>
</dbReference>
<dbReference type="PANTHER" id="PTHR44757:SF2">
    <property type="entry name" value="BIOFILM ARCHITECTURE MAINTENANCE PROTEIN MBAA"/>
    <property type="match status" value="1"/>
</dbReference>
<sequence length="597" mass="67424">MKAQCRNSLKVKAVTQELSAAEWIESLGEKGLTDPCFTASLIDVLLKAVERTTIVVVADLTGEVVFVSTDYSNKMNFDQHELIGIPFRDLLKMTHVEQEDIYALEKVISSKKEFMGTYRHLTKSGKEIVLETVFLPVLQSSFNSGFILILHKDLTPLTEAEAAIQEFLTVDVMTGMKNRKQFEADLSKTLQLCKETGEDAAVLLLDMDRFKFYNDTLGHSTGDKLIEEISKELKKFETQGTAVYRYGSDEFSIITSGRLGQKRLAILANKLLTRFAMPFMVKSHELFISASAGISQFPQTGLTCAELIKQAETAMQYAKETAKGHWYFYKPSLKTQHEERVILEDRLRKAVRKKSFELYYQPQFSLRKKTVTGLEALLRWNDEKLGEVPPAVFIPVAEETGLIIPIGDWVLEEACRQTKKWAEDGFSLKIGVNISPFQFQTENLVGKVTSILKKTGLSSHYLDLEITETGLLINQEKNYNILEQLKMLGIKLTIDDFGTGYSSLSYLRHFPVDALKIDQSFIREVSENCNDQAIVTSIIQMAHNMNISVTAEGVETPAMVTFLNERKCDEIQGYLYSEPLQAEEVAHFIKTGGQELL</sequence>
<dbReference type="InterPro" id="IPR035965">
    <property type="entry name" value="PAS-like_dom_sf"/>
</dbReference>
<dbReference type="AlphaFoldDB" id="A0A1H9T7A0"/>
<dbReference type="SMART" id="SM00052">
    <property type="entry name" value="EAL"/>
    <property type="match status" value="1"/>
</dbReference>
<reference evidence="4" key="1">
    <citation type="submission" date="2016-10" db="EMBL/GenBank/DDBJ databases">
        <authorList>
            <person name="Varghese N."/>
            <person name="Submissions S."/>
        </authorList>
    </citation>
    <scope>NUCLEOTIDE SEQUENCE [LARGE SCALE GENOMIC DNA]</scope>
    <source>
        <strain evidence="4">S9</strain>
    </source>
</reference>
<evidence type="ECO:0000313" key="3">
    <source>
        <dbReference type="EMBL" id="SER93135.1"/>
    </source>
</evidence>
<dbReference type="InterPro" id="IPR029787">
    <property type="entry name" value="Nucleotide_cyclase"/>
</dbReference>
<dbReference type="Gene3D" id="3.30.450.20">
    <property type="entry name" value="PAS domain"/>
    <property type="match status" value="1"/>
</dbReference>
<dbReference type="SUPFAM" id="SSF141868">
    <property type="entry name" value="EAL domain-like"/>
    <property type="match status" value="1"/>
</dbReference>
<dbReference type="NCBIfam" id="TIGR00254">
    <property type="entry name" value="GGDEF"/>
    <property type="match status" value="1"/>
</dbReference>
<accession>A0A1H9T7A0</accession>
<evidence type="ECO:0000259" key="1">
    <source>
        <dbReference type="PROSITE" id="PS50883"/>
    </source>
</evidence>
<dbReference type="CDD" id="cd01948">
    <property type="entry name" value="EAL"/>
    <property type="match status" value="1"/>
</dbReference>
<proteinExistence type="predicted"/>
<dbReference type="RefSeq" id="WP_093049886.1">
    <property type="nucleotide sequence ID" value="NZ_FOGT01000005.1"/>
</dbReference>
<dbReference type="Gene3D" id="3.20.20.450">
    <property type="entry name" value="EAL domain"/>
    <property type="match status" value="1"/>
</dbReference>
<dbReference type="InterPro" id="IPR035919">
    <property type="entry name" value="EAL_sf"/>
</dbReference>
<dbReference type="SUPFAM" id="SSF55785">
    <property type="entry name" value="PYP-like sensor domain (PAS domain)"/>
    <property type="match status" value="1"/>
</dbReference>
<dbReference type="Proteomes" id="UP000198571">
    <property type="component" value="Unassembled WGS sequence"/>
</dbReference>
<dbReference type="CDD" id="cd00130">
    <property type="entry name" value="PAS"/>
    <property type="match status" value="1"/>
</dbReference>
<dbReference type="SMART" id="SM00267">
    <property type="entry name" value="GGDEF"/>
    <property type="match status" value="1"/>
</dbReference>